<dbReference type="EMBL" id="JBBWWT010000011">
    <property type="protein sequence ID" value="MEL1266062.1"/>
    <property type="molecule type" value="Genomic_DNA"/>
</dbReference>
<organism evidence="1 2">
    <name type="scientific">Pseudoxanthomonas putridarboris</name>
    <dbReference type="NCBI Taxonomy" id="752605"/>
    <lineage>
        <taxon>Bacteria</taxon>
        <taxon>Pseudomonadati</taxon>
        <taxon>Pseudomonadota</taxon>
        <taxon>Gammaproteobacteria</taxon>
        <taxon>Lysobacterales</taxon>
        <taxon>Lysobacteraceae</taxon>
        <taxon>Pseudoxanthomonas</taxon>
    </lineage>
</organism>
<name>A0ABU9J465_9GAMM</name>
<evidence type="ECO:0000313" key="2">
    <source>
        <dbReference type="Proteomes" id="UP001459204"/>
    </source>
</evidence>
<proteinExistence type="predicted"/>
<evidence type="ECO:0000313" key="1">
    <source>
        <dbReference type="EMBL" id="MEL1266062.1"/>
    </source>
</evidence>
<comment type="caution">
    <text evidence="1">The sequence shown here is derived from an EMBL/GenBank/DDBJ whole genome shotgun (WGS) entry which is preliminary data.</text>
</comment>
<gene>
    <name evidence="1" type="ORF">AAD027_17035</name>
</gene>
<accession>A0ABU9J465</accession>
<reference evidence="1 2" key="1">
    <citation type="submission" date="2024-04" db="EMBL/GenBank/DDBJ databases">
        <title>Draft genome sequence of Pseudoxanthomonas putridarboris WD12.</title>
        <authorList>
            <person name="Oh J."/>
        </authorList>
    </citation>
    <scope>NUCLEOTIDE SEQUENCE [LARGE SCALE GENOMIC DNA]</scope>
    <source>
        <strain evidence="1 2">WD12</strain>
    </source>
</reference>
<sequence length="111" mass="12319">MPVPQQISAHFKQQQAKILDALHEDVMAGIPDTWTSAVLTIETDGNWTQYKLKNNVGEPGKATISDLIAQLSEEFYVSSASCGSAWIKADLSYTKVSDNNWSFRADFTYAD</sequence>
<dbReference type="RefSeq" id="WP_341727234.1">
    <property type="nucleotide sequence ID" value="NZ_JBBWWT010000011.1"/>
</dbReference>
<protein>
    <submittedName>
        <fullName evidence="1">Uncharacterized protein</fullName>
    </submittedName>
</protein>
<dbReference type="Proteomes" id="UP001459204">
    <property type="component" value="Unassembled WGS sequence"/>
</dbReference>
<keyword evidence="2" id="KW-1185">Reference proteome</keyword>